<dbReference type="PATRIC" id="fig|476652.3.peg.3971"/>
<dbReference type="AlphaFoldDB" id="A0A0J1FLS4"/>
<dbReference type="NCBIfam" id="NF005310">
    <property type="entry name" value="PRK06842.1"/>
    <property type="match status" value="1"/>
</dbReference>
<gene>
    <name evidence="4" type="primary">fumA_2</name>
    <name evidence="4" type="ORF">DEAC_c37560</name>
</gene>
<dbReference type="STRING" id="476652.DEAC_c37560"/>
<dbReference type="Proteomes" id="UP000036356">
    <property type="component" value="Unassembled WGS sequence"/>
</dbReference>
<feature type="domain" description="Fe-S hydro-lyase tartrate dehydratase beta-type catalytic" evidence="3">
    <location>
        <begin position="7"/>
        <end position="177"/>
    </location>
</feature>
<keyword evidence="2 4" id="KW-0456">Lyase</keyword>
<dbReference type="SUPFAM" id="SSF117457">
    <property type="entry name" value="FumA C-terminal domain-like"/>
    <property type="match status" value="1"/>
</dbReference>
<evidence type="ECO:0000256" key="2">
    <source>
        <dbReference type="ARBA" id="ARBA00023239"/>
    </source>
</evidence>
<organism evidence="4 5">
    <name type="scientific">Desulfosporosinus acididurans</name>
    <dbReference type="NCBI Taxonomy" id="476652"/>
    <lineage>
        <taxon>Bacteria</taxon>
        <taxon>Bacillati</taxon>
        <taxon>Bacillota</taxon>
        <taxon>Clostridia</taxon>
        <taxon>Eubacteriales</taxon>
        <taxon>Desulfitobacteriaceae</taxon>
        <taxon>Desulfosporosinus</taxon>
    </lineage>
</organism>
<comment type="caution">
    <text evidence="4">The sequence shown here is derived from an EMBL/GenBank/DDBJ whole genome shotgun (WGS) entry which is preliminary data.</text>
</comment>
<keyword evidence="5" id="KW-1185">Reference proteome</keyword>
<dbReference type="Pfam" id="PF05683">
    <property type="entry name" value="Fumerase_C"/>
    <property type="match status" value="1"/>
</dbReference>
<evidence type="ECO:0000313" key="4">
    <source>
        <dbReference type="EMBL" id="KLU64322.1"/>
    </source>
</evidence>
<dbReference type="GO" id="GO:0004333">
    <property type="term" value="F:fumarate hydratase activity"/>
    <property type="evidence" value="ECO:0007669"/>
    <property type="project" value="UniProtKB-EC"/>
</dbReference>
<reference evidence="4 5" key="1">
    <citation type="submission" date="2015-06" db="EMBL/GenBank/DDBJ databases">
        <title>Draft genome of the moderately acidophilic sulfate reducer Candidatus Desulfosporosinus acididurans strain M1.</title>
        <authorList>
            <person name="Poehlein A."/>
            <person name="Petzsch P."/>
            <person name="Johnson B.D."/>
            <person name="Schloemann M."/>
            <person name="Daniel R."/>
            <person name="Muehling M."/>
        </authorList>
    </citation>
    <scope>NUCLEOTIDE SEQUENCE [LARGE SCALE GENOMIC DNA]</scope>
    <source>
        <strain evidence="4 5">M1</strain>
    </source>
</reference>
<protein>
    <submittedName>
        <fullName evidence="4">Fumarate hydratase class I, aerobic</fullName>
        <ecNumber evidence="4">4.2.1.2</ecNumber>
    </submittedName>
</protein>
<proteinExistence type="inferred from homology"/>
<comment type="similarity">
    <text evidence="1">Belongs to the class-I fumarase family.</text>
</comment>
<dbReference type="RefSeq" id="WP_047811535.1">
    <property type="nucleotide sequence ID" value="NZ_LDZY01000015.1"/>
</dbReference>
<dbReference type="InterPro" id="IPR036660">
    <property type="entry name" value="Fe-S_hydroAse_TtdB_cat_sf"/>
</dbReference>
<dbReference type="InterPro" id="IPR004647">
    <property type="entry name" value="Fe-S_hydro-lyase_TtdB-typ_cat"/>
</dbReference>
<evidence type="ECO:0000259" key="3">
    <source>
        <dbReference type="Pfam" id="PF05683"/>
    </source>
</evidence>
<dbReference type="PANTHER" id="PTHR43351:SF2">
    <property type="entry name" value="L(+)-TARTRATE DEHYDRATASE SUBUNIT BETA-RELATED"/>
    <property type="match status" value="1"/>
</dbReference>
<dbReference type="NCBIfam" id="TIGR00723">
    <property type="entry name" value="ttdB_fumA_fumB"/>
    <property type="match status" value="1"/>
</dbReference>
<name>A0A0J1FLS4_9FIRM</name>
<dbReference type="EMBL" id="LDZY01000015">
    <property type="protein sequence ID" value="KLU64322.1"/>
    <property type="molecule type" value="Genomic_DNA"/>
</dbReference>
<dbReference type="EC" id="4.2.1.2" evidence="4"/>
<evidence type="ECO:0000313" key="5">
    <source>
        <dbReference type="Proteomes" id="UP000036356"/>
    </source>
</evidence>
<evidence type="ECO:0000256" key="1">
    <source>
        <dbReference type="ARBA" id="ARBA00008876"/>
    </source>
</evidence>
<accession>A0A0J1FLS4</accession>
<sequence>MSDVKRIETPLTQEKLKTLKAGDNVLLSGVIYTGRDAAHKKMVEALEQGLELPFAMKDQVIYFVGPTPAKEGQVIGSAGPTTSGRMDAYSPKLIAQGLTGMIGKGLRSPEVIDAMKEHGAVYFGAIGGAGALIAKRIVSAEVIAYPELGPEAVRRLVVKDFPAIVIIDQEGTNLYESGKARYRTV</sequence>
<dbReference type="PANTHER" id="PTHR43351">
    <property type="entry name" value="L(+)-TARTRATE DEHYDRATASE SUBUNIT BETA"/>
    <property type="match status" value="1"/>
</dbReference>
<dbReference type="Gene3D" id="3.20.130.10">
    <property type="entry name" value="Fe-S hydro-lyase, tartrate dehydratase beta-type, catalytic domain"/>
    <property type="match status" value="1"/>
</dbReference>